<organism evidence="10 11">
    <name type="scientific">Elysia marginata</name>
    <dbReference type="NCBI Taxonomy" id="1093978"/>
    <lineage>
        <taxon>Eukaryota</taxon>
        <taxon>Metazoa</taxon>
        <taxon>Spiralia</taxon>
        <taxon>Lophotrochozoa</taxon>
        <taxon>Mollusca</taxon>
        <taxon>Gastropoda</taxon>
        <taxon>Heterobranchia</taxon>
        <taxon>Euthyneura</taxon>
        <taxon>Panpulmonata</taxon>
        <taxon>Sacoglossa</taxon>
        <taxon>Placobranchoidea</taxon>
        <taxon>Plakobranchidae</taxon>
        <taxon>Elysia</taxon>
    </lineage>
</organism>
<feature type="compositionally biased region" description="Basic and acidic residues" evidence="7">
    <location>
        <begin position="532"/>
        <end position="548"/>
    </location>
</feature>
<feature type="signal peptide" evidence="9">
    <location>
        <begin position="1"/>
        <end position="21"/>
    </location>
</feature>
<dbReference type="GO" id="GO:0005783">
    <property type="term" value="C:endoplasmic reticulum"/>
    <property type="evidence" value="ECO:0007669"/>
    <property type="project" value="TreeGrafter"/>
</dbReference>
<feature type="region of interest" description="Disordered" evidence="7">
    <location>
        <begin position="525"/>
        <end position="548"/>
    </location>
</feature>
<dbReference type="Proteomes" id="UP000762676">
    <property type="component" value="Unassembled WGS sequence"/>
</dbReference>
<gene>
    <name evidence="10" type="ORF">ElyMa_005945700</name>
</gene>
<keyword evidence="5 8" id="KW-1133">Transmembrane helix</keyword>
<dbReference type="EMBL" id="BMAT01011936">
    <property type="protein sequence ID" value="GFR82252.1"/>
    <property type="molecule type" value="Genomic_DNA"/>
</dbReference>
<dbReference type="PANTHER" id="PTHR34093:SF1">
    <property type="entry name" value="CHLORIDE CHANNEL CLIC-LIKE PROTEIN 1"/>
    <property type="match status" value="1"/>
</dbReference>
<evidence type="ECO:0000313" key="11">
    <source>
        <dbReference type="Proteomes" id="UP000762676"/>
    </source>
</evidence>
<keyword evidence="9" id="KW-0732">Signal</keyword>
<feature type="compositionally biased region" description="Polar residues" evidence="7">
    <location>
        <begin position="455"/>
        <end position="467"/>
    </location>
</feature>
<keyword evidence="11" id="KW-1185">Reference proteome</keyword>
<evidence type="ECO:0000256" key="6">
    <source>
        <dbReference type="ARBA" id="ARBA00023136"/>
    </source>
</evidence>
<feature type="transmembrane region" description="Helical" evidence="8">
    <location>
        <begin position="175"/>
        <end position="196"/>
    </location>
</feature>
<evidence type="ECO:0000256" key="5">
    <source>
        <dbReference type="ARBA" id="ARBA00022989"/>
    </source>
</evidence>
<comment type="caution">
    <text evidence="10">The sequence shown here is derived from an EMBL/GenBank/DDBJ whole genome shotgun (WGS) entry which is preliminary data.</text>
</comment>
<dbReference type="GO" id="GO:0005254">
    <property type="term" value="F:chloride channel activity"/>
    <property type="evidence" value="ECO:0007669"/>
    <property type="project" value="TreeGrafter"/>
</dbReference>
<dbReference type="PANTHER" id="PTHR34093">
    <property type="entry name" value="CHLORIDE CHANNEL CLIC-LIKE PROTEIN 1"/>
    <property type="match status" value="1"/>
</dbReference>
<evidence type="ECO:0000256" key="7">
    <source>
        <dbReference type="SAM" id="MobiDB-lite"/>
    </source>
</evidence>
<comment type="similarity">
    <text evidence="2">Belongs to the chloride channel MCLC family.</text>
</comment>
<evidence type="ECO:0000256" key="1">
    <source>
        <dbReference type="ARBA" id="ARBA00004141"/>
    </source>
</evidence>
<feature type="region of interest" description="Disordered" evidence="7">
    <location>
        <begin position="331"/>
        <end position="390"/>
    </location>
</feature>
<accession>A0AAV4G978</accession>
<dbReference type="GO" id="GO:0016020">
    <property type="term" value="C:membrane"/>
    <property type="evidence" value="ECO:0007669"/>
    <property type="project" value="UniProtKB-SubCell"/>
</dbReference>
<protein>
    <recommendedName>
        <fullName evidence="3">Chloride channel CLIC-like protein 1</fullName>
    </recommendedName>
</protein>
<dbReference type="AlphaFoldDB" id="A0AAV4G978"/>
<feature type="compositionally biased region" description="Polar residues" evidence="7">
    <location>
        <begin position="350"/>
        <end position="361"/>
    </location>
</feature>
<feature type="transmembrane region" description="Helical" evidence="8">
    <location>
        <begin position="208"/>
        <end position="231"/>
    </location>
</feature>
<dbReference type="Pfam" id="PF05934">
    <property type="entry name" value="MCLC"/>
    <property type="match status" value="1"/>
</dbReference>
<feature type="region of interest" description="Disordered" evidence="7">
    <location>
        <begin position="403"/>
        <end position="497"/>
    </location>
</feature>
<dbReference type="InterPro" id="IPR009231">
    <property type="entry name" value="Chloride_chnl_CLIC-like"/>
</dbReference>
<reference evidence="10 11" key="1">
    <citation type="journal article" date="2021" name="Elife">
        <title>Chloroplast acquisition without the gene transfer in kleptoplastic sea slugs, Plakobranchus ocellatus.</title>
        <authorList>
            <person name="Maeda T."/>
            <person name="Takahashi S."/>
            <person name="Yoshida T."/>
            <person name="Shimamura S."/>
            <person name="Takaki Y."/>
            <person name="Nagai Y."/>
            <person name="Toyoda A."/>
            <person name="Suzuki Y."/>
            <person name="Arimoto A."/>
            <person name="Ishii H."/>
            <person name="Satoh N."/>
            <person name="Nishiyama T."/>
            <person name="Hasebe M."/>
            <person name="Maruyama T."/>
            <person name="Minagawa J."/>
            <person name="Obokata J."/>
            <person name="Shigenobu S."/>
        </authorList>
    </citation>
    <scope>NUCLEOTIDE SEQUENCE [LARGE SCALE GENOMIC DNA]</scope>
</reference>
<name>A0AAV4G978_9GAST</name>
<sequence length="548" mass="59982">MSALKLALVWLLSTCVVMVTADHSYVDPTDVLNFDSVNIRMKDKYGGAETKSDGDSAKENCPPCTECVDDDVCVKVKEKHETSAVLLRQYSLSLVRLMESQVSSTTQPTLLDIRVMATYHGLSKLRKFGDGSSSDFHALHETLTSMMQYARPVVEESGFSRFYWLEDKLGLSFPMMAYMTVLILSSLLLVVAVSHIRWRKALLWRSIIVIFIISVVMTMVEMYQAVAVALVKTVVTPMNLIGQGIKNFLVGLLKGLPMHIQTFVLVCLFFLLILWPLLLMGYNFNLFYLINIGPARVVKEIQYVKSESSTNDRLCEQEPSHQVGAFNLASATHPQGLPPSRPQAVPVAEASTNNGSRSLTWQAPPDSRQSEANSRSVCLTPRQPVAQASSSQRAEAAILCGSQQTPDPCGGGDSYTAPEVKNRDSKSSVEGLACGNTKSPEPSGGDLCRRLEQVAISQASSSETVESQARGVDVSDFGDHSQSVPSESTDRELISQDNENLTACAEVTAAIQKITLEEKVSLSDAKVADALNTKDDKNIDTDNIPERE</sequence>
<comment type="subcellular location">
    <subcellularLocation>
        <location evidence="1">Membrane</location>
        <topology evidence="1">Multi-pass membrane protein</topology>
    </subcellularLocation>
</comment>
<evidence type="ECO:0000256" key="8">
    <source>
        <dbReference type="SAM" id="Phobius"/>
    </source>
</evidence>
<keyword evidence="4 8" id="KW-0812">Transmembrane</keyword>
<evidence type="ECO:0000256" key="2">
    <source>
        <dbReference type="ARBA" id="ARBA00005944"/>
    </source>
</evidence>
<evidence type="ECO:0000256" key="3">
    <source>
        <dbReference type="ARBA" id="ARBA00015571"/>
    </source>
</evidence>
<evidence type="ECO:0000313" key="10">
    <source>
        <dbReference type="EMBL" id="GFR82252.1"/>
    </source>
</evidence>
<keyword evidence="6 8" id="KW-0472">Membrane</keyword>
<feature type="transmembrane region" description="Helical" evidence="8">
    <location>
        <begin position="258"/>
        <end position="279"/>
    </location>
</feature>
<feature type="chain" id="PRO_5043898720" description="Chloride channel CLIC-like protein 1" evidence="9">
    <location>
        <begin position="22"/>
        <end position="548"/>
    </location>
</feature>
<proteinExistence type="inferred from homology"/>
<evidence type="ECO:0000256" key="9">
    <source>
        <dbReference type="SAM" id="SignalP"/>
    </source>
</evidence>
<evidence type="ECO:0000256" key="4">
    <source>
        <dbReference type="ARBA" id="ARBA00022692"/>
    </source>
</evidence>